<comment type="cofactor">
    <cofactor evidence="6">
        <name>FAD</name>
        <dbReference type="ChEBI" id="CHEBI:57692"/>
    </cofactor>
    <text evidence="6">Binds 1 FAD per subunit.</text>
</comment>
<dbReference type="PRINTS" id="PR00147">
    <property type="entry name" value="DNAPHOTLYASE"/>
</dbReference>
<dbReference type="Proteomes" id="UP000018211">
    <property type="component" value="Unassembled WGS sequence"/>
</dbReference>
<evidence type="ECO:0000256" key="4">
    <source>
        <dbReference type="ARBA" id="ARBA00022827"/>
    </source>
</evidence>
<evidence type="ECO:0000256" key="5">
    <source>
        <dbReference type="ARBA" id="ARBA00022991"/>
    </source>
</evidence>
<gene>
    <name evidence="9" type="primary">cry</name>
    <name evidence="9" type="ORF">VIBNISOn1_280023</name>
</gene>
<comment type="similarity">
    <text evidence="2">Belongs to the DNA photolyase class-1 family.</text>
</comment>
<dbReference type="GO" id="GO:0071949">
    <property type="term" value="F:FAD binding"/>
    <property type="evidence" value="ECO:0007669"/>
    <property type="project" value="TreeGrafter"/>
</dbReference>
<comment type="similarity">
    <text evidence="7">Belongs to the DNA photolyase family.</text>
</comment>
<comment type="caution">
    <text evidence="9">The sequence shown here is derived from an EMBL/GenBank/DDBJ whole genome shotgun (WGS) entry which is preliminary data.</text>
</comment>
<dbReference type="SUPFAM" id="SSF48173">
    <property type="entry name" value="Cryptochrome/photolyase FAD-binding domain"/>
    <property type="match status" value="1"/>
</dbReference>
<evidence type="ECO:0000256" key="2">
    <source>
        <dbReference type="ARBA" id="ARBA00005862"/>
    </source>
</evidence>
<dbReference type="InterPro" id="IPR014729">
    <property type="entry name" value="Rossmann-like_a/b/a_fold"/>
</dbReference>
<comment type="cofactor">
    <cofactor evidence="1">
        <name>(6R)-5,10-methylene-5,6,7,8-tetrahydrofolate</name>
        <dbReference type="ChEBI" id="CHEBI:15636"/>
    </cofactor>
</comment>
<dbReference type="SUPFAM" id="SSF52425">
    <property type="entry name" value="Cryptochrome/photolyase, N-terminal domain"/>
    <property type="match status" value="1"/>
</dbReference>
<dbReference type="EMBL" id="CAOF01000118">
    <property type="protein sequence ID" value="CCO47254.1"/>
    <property type="molecule type" value="Genomic_DNA"/>
</dbReference>
<dbReference type="GO" id="GO:0009416">
    <property type="term" value="P:response to light stimulus"/>
    <property type="evidence" value="ECO:0007669"/>
    <property type="project" value="TreeGrafter"/>
</dbReference>
<evidence type="ECO:0000256" key="6">
    <source>
        <dbReference type="PIRSR" id="PIRSR602081-1"/>
    </source>
</evidence>
<dbReference type="Gene3D" id="3.40.50.620">
    <property type="entry name" value="HUPs"/>
    <property type="match status" value="1"/>
</dbReference>
<proteinExistence type="inferred from homology"/>
<evidence type="ECO:0000256" key="3">
    <source>
        <dbReference type="ARBA" id="ARBA00022630"/>
    </source>
</evidence>
<feature type="domain" description="Photolyase/cryptochrome alpha/beta" evidence="8">
    <location>
        <begin position="3"/>
        <end position="133"/>
    </location>
</feature>
<evidence type="ECO:0000259" key="8">
    <source>
        <dbReference type="PROSITE" id="PS51645"/>
    </source>
</evidence>
<dbReference type="InterPro" id="IPR036134">
    <property type="entry name" value="Crypto/Photolyase_FAD-like_sf"/>
</dbReference>
<organism evidence="9 10">
    <name type="scientific">Vibrio nigripulchritudo SOn1</name>
    <dbReference type="NCBI Taxonomy" id="1238450"/>
    <lineage>
        <taxon>Bacteria</taxon>
        <taxon>Pseudomonadati</taxon>
        <taxon>Pseudomonadota</taxon>
        <taxon>Gammaproteobacteria</taxon>
        <taxon>Vibrionales</taxon>
        <taxon>Vibrionaceae</taxon>
        <taxon>Vibrio</taxon>
    </lineage>
</organism>
<sequence>MSAINIVWFKRDLRLNDHAPIADAIQSGLPTCFLYVFEPILLNDPHYDERHWRFVWQSIEDINQQLAQYGGKVEVAFGNVLDVFRNIHQQHPIAGLYSHEEVGISRTFERDRYVAKWCQSLAIPWHETPYAGVIRAASHRDDWDKNWQKVMRAPLVTPEFQRWVPVTLPASSPRIPESWKKPVDDMQAGGPRAANAVMDSFYESRGKQYHRHISKPELAQQSCSRLSPYLAWGNLSLRQAYQHLLAHWNTTGWRRALSALASRFHWHCHFIQKFESESQMEFRPVNRGYELFPYREDSETEPHLLRWQRGKTGYPMVDACMRCLTQTGYLNFRMRSMLVSFLCHHLNIDWRTGVHHLARLFLDFEPGIHYPQFQMQAGITGTNTIRIYNPVKQSQEHDPEGSFIRQWVPELAPLPNELIHTPWMLTPMEELMYGVSLPKDYPFPVVDIEQTGRQARERLWGFRNHPAVQAEKPRILRRHVRSN</sequence>
<dbReference type="GO" id="GO:0003677">
    <property type="term" value="F:DNA binding"/>
    <property type="evidence" value="ECO:0007669"/>
    <property type="project" value="TreeGrafter"/>
</dbReference>
<dbReference type="GO" id="GO:0003904">
    <property type="term" value="F:deoxyribodipyrimidine photo-lyase activity"/>
    <property type="evidence" value="ECO:0007669"/>
    <property type="project" value="TreeGrafter"/>
</dbReference>
<keyword evidence="5 7" id="KW-0157">Chromophore</keyword>
<evidence type="ECO:0000313" key="9">
    <source>
        <dbReference type="EMBL" id="CCO47254.1"/>
    </source>
</evidence>
<accession>A0AAV2VRE1</accession>
<dbReference type="InterPro" id="IPR036155">
    <property type="entry name" value="Crypto/Photolyase_N_sf"/>
</dbReference>
<keyword evidence="3 6" id="KW-0285">Flavoprotein</keyword>
<protein>
    <submittedName>
        <fullName evidence="9">Cryptochrome-like protein cry2</fullName>
    </submittedName>
</protein>
<dbReference type="PANTHER" id="PTHR11455">
    <property type="entry name" value="CRYPTOCHROME"/>
    <property type="match status" value="1"/>
</dbReference>
<evidence type="ECO:0000256" key="7">
    <source>
        <dbReference type="RuleBase" id="RU004182"/>
    </source>
</evidence>
<feature type="binding site" evidence="6">
    <location>
        <position position="209"/>
    </location>
    <ligand>
        <name>FAD</name>
        <dbReference type="ChEBI" id="CHEBI:57692"/>
    </ligand>
</feature>
<dbReference type="GO" id="GO:0006139">
    <property type="term" value="P:nucleobase-containing compound metabolic process"/>
    <property type="evidence" value="ECO:0007669"/>
    <property type="project" value="UniProtKB-ARBA"/>
</dbReference>
<keyword evidence="4 6" id="KW-0274">FAD</keyword>
<dbReference type="InterPro" id="IPR018394">
    <property type="entry name" value="DNA_photolyase_1_CS_C"/>
</dbReference>
<dbReference type="PANTHER" id="PTHR11455:SF9">
    <property type="entry name" value="CRYPTOCHROME CIRCADIAN CLOCK 5 ISOFORM X1"/>
    <property type="match status" value="1"/>
</dbReference>
<evidence type="ECO:0000256" key="1">
    <source>
        <dbReference type="ARBA" id="ARBA00001932"/>
    </source>
</evidence>
<dbReference type="InterPro" id="IPR005101">
    <property type="entry name" value="Cryptochr/Photolyase_FAD-bd"/>
</dbReference>
<reference evidence="9 10" key="1">
    <citation type="journal article" date="2013" name="ISME J.">
        <title>Comparative genomics of pathogenic lineages of Vibrio nigripulchritudo identifies virulence-associated traits.</title>
        <authorList>
            <person name="Goudenege D."/>
            <person name="Labreuche Y."/>
            <person name="Krin E."/>
            <person name="Ansquer D."/>
            <person name="Mangenot S."/>
            <person name="Calteau A."/>
            <person name="Medigue C."/>
            <person name="Mazel D."/>
            <person name="Polz M.F."/>
            <person name="Le Roux F."/>
        </authorList>
    </citation>
    <scope>NUCLEOTIDE SEQUENCE [LARGE SCALE GENOMIC DNA]</scope>
    <source>
        <strain evidence="9 10">SOn1</strain>
    </source>
</reference>
<dbReference type="RefSeq" id="WP_022612121.1">
    <property type="nucleotide sequence ID" value="NZ_LK391965.1"/>
</dbReference>
<evidence type="ECO:0000313" key="10">
    <source>
        <dbReference type="Proteomes" id="UP000018211"/>
    </source>
</evidence>
<dbReference type="InterPro" id="IPR002081">
    <property type="entry name" value="Cryptochrome/DNA_photolyase_1"/>
</dbReference>
<dbReference type="PROSITE" id="PS00394">
    <property type="entry name" value="DNA_PHOTOLYASES_1_1"/>
    <property type="match status" value="1"/>
</dbReference>
<name>A0AAV2VRE1_9VIBR</name>
<dbReference type="InterPro" id="IPR006050">
    <property type="entry name" value="DNA_photolyase_N"/>
</dbReference>
<dbReference type="AlphaFoldDB" id="A0AAV2VRE1"/>
<dbReference type="GO" id="GO:0006950">
    <property type="term" value="P:response to stress"/>
    <property type="evidence" value="ECO:0007669"/>
    <property type="project" value="UniProtKB-ARBA"/>
</dbReference>
<dbReference type="Pfam" id="PF03441">
    <property type="entry name" value="FAD_binding_7"/>
    <property type="match status" value="1"/>
</dbReference>
<dbReference type="Gene3D" id="1.10.579.10">
    <property type="entry name" value="DNA Cyclobutane Dipyrimidine Photolyase, subunit A, domain 3"/>
    <property type="match status" value="1"/>
</dbReference>
<dbReference type="PROSITE" id="PS51645">
    <property type="entry name" value="PHR_CRY_ALPHA_BETA"/>
    <property type="match status" value="1"/>
</dbReference>
<dbReference type="Pfam" id="PF00875">
    <property type="entry name" value="DNA_photolyase"/>
    <property type="match status" value="1"/>
</dbReference>
<dbReference type="Gene3D" id="1.25.40.80">
    <property type="match status" value="1"/>
</dbReference>